<protein>
    <submittedName>
        <fullName evidence="2">Uncharacterized protein</fullName>
    </submittedName>
</protein>
<dbReference type="AlphaFoldDB" id="A0A3G1BU90"/>
<dbReference type="EMBL" id="CP011097">
    <property type="protein sequence ID" value="AKD44129.1"/>
    <property type="molecule type" value="Genomic_DNA"/>
</dbReference>
<evidence type="ECO:0000313" key="2">
    <source>
        <dbReference type="EMBL" id="AKD44129.1"/>
    </source>
</evidence>
<accession>A0A3G1BU90</accession>
<organism evidence="2 3">
    <name type="scientific">Candidatus Nitrosotenuis cloacae</name>
    <dbReference type="NCBI Taxonomy" id="1603555"/>
    <lineage>
        <taxon>Archaea</taxon>
        <taxon>Nitrososphaerota</taxon>
        <taxon>Candidatus Nitrosotenuis</taxon>
    </lineage>
</organism>
<proteinExistence type="predicted"/>
<dbReference type="KEGG" id="tah:SU86_09670"/>
<reference evidence="2 3" key="1">
    <citation type="journal article" date="2016" name="Sci. Rep.">
        <title>A novel ammonia-oxidizing archaeon from wastewater treatment plant: Its enrichment, physiological and genomic characteristics.</title>
        <authorList>
            <person name="Li Y."/>
            <person name="Ding K."/>
            <person name="Wen X."/>
            <person name="Zhang B."/>
            <person name="Shen B."/>
            <person name="Yang Y."/>
        </authorList>
    </citation>
    <scope>NUCLEOTIDE SEQUENCE [LARGE SCALE GENOMIC DNA]</scope>
    <source>
        <strain evidence="2 3">SAT1</strain>
    </source>
</reference>
<name>A0A3G1BU90_9ARCH</name>
<sequence>MRDSNQNKCKKDKVQSMHHANPNSSKKDISKNMFKILHRTSFCQYNPRSIESNPQTTATQ</sequence>
<evidence type="ECO:0000256" key="1">
    <source>
        <dbReference type="SAM" id="MobiDB-lite"/>
    </source>
</evidence>
<keyword evidence="3" id="KW-1185">Reference proteome</keyword>
<evidence type="ECO:0000313" key="3">
    <source>
        <dbReference type="Proteomes" id="UP000266745"/>
    </source>
</evidence>
<feature type="region of interest" description="Disordered" evidence="1">
    <location>
        <begin position="1"/>
        <end position="31"/>
    </location>
</feature>
<gene>
    <name evidence="2" type="ORF">SU86_09670</name>
</gene>
<dbReference type="Proteomes" id="UP000266745">
    <property type="component" value="Chromosome"/>
</dbReference>
<dbReference type="STRING" id="1603555.SU86_09670"/>